<dbReference type="SUPFAM" id="SSF56112">
    <property type="entry name" value="Protein kinase-like (PK-like)"/>
    <property type="match status" value="1"/>
</dbReference>
<keyword evidence="2" id="KW-1185">Reference proteome</keyword>
<gene>
    <name evidence="1" type="ORF">EWM64_g212</name>
</gene>
<reference evidence="1 2" key="1">
    <citation type="submission" date="2019-02" db="EMBL/GenBank/DDBJ databases">
        <title>Genome sequencing of the rare red list fungi Hericium alpestre (H. flagellum).</title>
        <authorList>
            <person name="Buettner E."/>
            <person name="Kellner H."/>
        </authorList>
    </citation>
    <scope>NUCLEOTIDE SEQUENCE [LARGE SCALE GENOMIC DNA]</scope>
    <source>
        <strain evidence="1 2">DSM 108284</strain>
    </source>
</reference>
<sequence length="368" mass="41364">MSLSLLIPSPPDDDSSAMSYDRAILQADDPSTPSAQLIVEQTELVHEGGESDVYKGTLFGESETQVICRLAFSRDARHRMANEARFYTSKLKDLQGVWVPRYYGFYVGNTTFGLTSCLVLSYCGVRIEGELEDLDTSFKTLLVEAVIDLHNADVVHGNLLEDINILNNGGRPVIIDFKDATEEKCQAGVVQIGALQPDEFDFPCEELLDFLTVLKIWKPRNFIYIGSVQHISMMQDPRKLAATAPDWWPWEAAMQEAYRVILLHTKEYYPKRYKAYVARNEKDDDDTAELVEELRCVTSELTHRTSAHTPLSGTNAFDLAKLEIYAIGLEFNDEDACASARLQGARKIKGSAVTLDMAKCFIFLAHNR</sequence>
<evidence type="ECO:0000313" key="2">
    <source>
        <dbReference type="Proteomes" id="UP000298061"/>
    </source>
</evidence>
<organism evidence="1 2">
    <name type="scientific">Hericium alpestre</name>
    <dbReference type="NCBI Taxonomy" id="135208"/>
    <lineage>
        <taxon>Eukaryota</taxon>
        <taxon>Fungi</taxon>
        <taxon>Dikarya</taxon>
        <taxon>Basidiomycota</taxon>
        <taxon>Agaricomycotina</taxon>
        <taxon>Agaricomycetes</taxon>
        <taxon>Russulales</taxon>
        <taxon>Hericiaceae</taxon>
        <taxon>Hericium</taxon>
    </lineage>
</organism>
<accession>A0A4Z0ABU6</accession>
<dbReference type="InterPro" id="IPR011009">
    <property type="entry name" value="Kinase-like_dom_sf"/>
</dbReference>
<dbReference type="EMBL" id="SFCI01000009">
    <property type="protein sequence ID" value="TFY83793.1"/>
    <property type="molecule type" value="Genomic_DNA"/>
</dbReference>
<protein>
    <recommendedName>
        <fullName evidence="3">Protein kinase domain-containing protein</fullName>
    </recommendedName>
</protein>
<evidence type="ECO:0000313" key="1">
    <source>
        <dbReference type="EMBL" id="TFY83793.1"/>
    </source>
</evidence>
<dbReference type="AlphaFoldDB" id="A0A4Z0ABU6"/>
<proteinExistence type="predicted"/>
<dbReference type="Proteomes" id="UP000298061">
    <property type="component" value="Unassembled WGS sequence"/>
</dbReference>
<evidence type="ECO:0008006" key="3">
    <source>
        <dbReference type="Google" id="ProtNLM"/>
    </source>
</evidence>
<comment type="caution">
    <text evidence="1">The sequence shown here is derived from an EMBL/GenBank/DDBJ whole genome shotgun (WGS) entry which is preliminary data.</text>
</comment>
<dbReference type="OrthoDB" id="3182995at2759"/>
<name>A0A4Z0ABU6_9AGAM</name>